<evidence type="ECO:0000259" key="8">
    <source>
        <dbReference type="Pfam" id="PF24807"/>
    </source>
</evidence>
<evidence type="ECO:0000313" key="16">
    <source>
        <dbReference type="Proteomes" id="UP000251314"/>
    </source>
</evidence>
<evidence type="ECO:0000313" key="10">
    <source>
        <dbReference type="EMBL" id="KAG2915908.1"/>
    </source>
</evidence>
<feature type="repeat" description="WD" evidence="7">
    <location>
        <begin position="254"/>
        <end position="286"/>
    </location>
</feature>
<feature type="domain" description="CDC20/Fizzy WD40" evidence="8">
    <location>
        <begin position="125"/>
        <end position="421"/>
    </location>
</feature>
<proteinExistence type="inferred from homology"/>
<dbReference type="PANTHER" id="PTHR19918:SF8">
    <property type="entry name" value="FI02843P"/>
    <property type="match status" value="1"/>
</dbReference>
<keyword evidence="4" id="KW-0677">Repeat</keyword>
<evidence type="ECO:0000313" key="13">
    <source>
        <dbReference type="EMBL" id="KAG3219004.1"/>
    </source>
</evidence>
<dbReference type="AlphaFoldDB" id="A0A329RR32"/>
<keyword evidence="5" id="KW-0498">Mitosis</keyword>
<dbReference type="GO" id="GO:1990757">
    <property type="term" value="F:ubiquitin ligase activator activity"/>
    <property type="evidence" value="ECO:0007669"/>
    <property type="project" value="TreeGrafter"/>
</dbReference>
<dbReference type="Proteomes" id="UP000760860">
    <property type="component" value="Unassembled WGS sequence"/>
</dbReference>
<name>A0A329RR32_9STRA</name>
<evidence type="ECO:0000256" key="7">
    <source>
        <dbReference type="PROSITE-ProRule" id="PRU00221"/>
    </source>
</evidence>
<evidence type="ECO:0000313" key="11">
    <source>
        <dbReference type="EMBL" id="KAG2916821.1"/>
    </source>
</evidence>
<dbReference type="Proteomes" id="UP000697107">
    <property type="component" value="Unassembled WGS sequence"/>
</dbReference>
<evidence type="ECO:0000313" key="9">
    <source>
        <dbReference type="EMBL" id="KAG2855625.1"/>
    </source>
</evidence>
<feature type="repeat" description="WD" evidence="7">
    <location>
        <begin position="390"/>
        <end position="423"/>
    </location>
</feature>
<dbReference type="EMBL" id="RCML01000366">
    <property type="protein sequence ID" value="KAG2979329.1"/>
    <property type="molecule type" value="Genomic_DNA"/>
</dbReference>
<dbReference type="InterPro" id="IPR036322">
    <property type="entry name" value="WD40_repeat_dom_sf"/>
</dbReference>
<dbReference type="STRING" id="29920.A0A329RR32"/>
<dbReference type="EMBL" id="RCMG01000368">
    <property type="protein sequence ID" value="KAG2855625.1"/>
    <property type="molecule type" value="Genomic_DNA"/>
</dbReference>
<dbReference type="PROSITE" id="PS50294">
    <property type="entry name" value="WD_REPEATS_REGION"/>
    <property type="match status" value="2"/>
</dbReference>
<dbReference type="InterPro" id="IPR019775">
    <property type="entry name" value="WD40_repeat_CS"/>
</dbReference>
<dbReference type="InterPro" id="IPR033010">
    <property type="entry name" value="Cdc20/Fizzy"/>
</dbReference>
<evidence type="ECO:0000313" key="12">
    <source>
        <dbReference type="EMBL" id="KAG2979329.1"/>
    </source>
</evidence>
<dbReference type="GO" id="GO:0005680">
    <property type="term" value="C:anaphase-promoting complex"/>
    <property type="evidence" value="ECO:0007669"/>
    <property type="project" value="TreeGrafter"/>
</dbReference>
<reference evidence="9" key="2">
    <citation type="submission" date="2018-10" db="EMBL/GenBank/DDBJ databases">
        <title>Effector identification in a new, highly contiguous assembly of the strawberry crown rot pathogen Phytophthora cactorum.</title>
        <authorList>
            <person name="Armitage A.D."/>
            <person name="Nellist C.F."/>
            <person name="Bates H."/>
            <person name="Vickerstaff R.J."/>
            <person name="Harrison R.J."/>
        </authorList>
    </citation>
    <scope>NUCLEOTIDE SEQUENCE</scope>
    <source>
        <strain evidence="9">15-7</strain>
        <strain evidence="10">4032</strain>
        <strain evidence="11">4040</strain>
        <strain evidence="12">P415</strain>
        <strain evidence="13">P421</strain>
    </source>
</reference>
<dbReference type="InterPro" id="IPR001680">
    <property type="entry name" value="WD40_rpt"/>
</dbReference>
<dbReference type="OrthoDB" id="10263272at2759"/>
<dbReference type="EMBL" id="JAENGZ010001273">
    <property type="protein sequence ID" value="KAG6949269.1"/>
    <property type="molecule type" value="Genomic_DNA"/>
</dbReference>
<keyword evidence="3" id="KW-0132">Cell division</keyword>
<dbReference type="GO" id="GO:0051301">
    <property type="term" value="P:cell division"/>
    <property type="evidence" value="ECO:0007669"/>
    <property type="project" value="UniProtKB-KW"/>
</dbReference>
<evidence type="ECO:0000256" key="2">
    <source>
        <dbReference type="ARBA" id="ARBA00022574"/>
    </source>
</evidence>
<evidence type="ECO:0000256" key="1">
    <source>
        <dbReference type="ARBA" id="ARBA00006445"/>
    </source>
</evidence>
<dbReference type="Proteomes" id="UP000736787">
    <property type="component" value="Unassembled WGS sequence"/>
</dbReference>
<keyword evidence="2 7" id="KW-0853">WD repeat</keyword>
<dbReference type="SMART" id="SM00320">
    <property type="entry name" value="WD40"/>
    <property type="match status" value="6"/>
</dbReference>
<organism evidence="15 16">
    <name type="scientific">Phytophthora cactorum</name>
    <dbReference type="NCBI Taxonomy" id="29920"/>
    <lineage>
        <taxon>Eukaryota</taxon>
        <taxon>Sar</taxon>
        <taxon>Stramenopiles</taxon>
        <taxon>Oomycota</taxon>
        <taxon>Peronosporomycetes</taxon>
        <taxon>Peronosporales</taxon>
        <taxon>Peronosporaceae</taxon>
        <taxon>Phytophthora</taxon>
    </lineage>
</organism>
<dbReference type="Pfam" id="PF24807">
    <property type="entry name" value="WD40_CDC20-Fz"/>
    <property type="match status" value="1"/>
</dbReference>
<dbReference type="Proteomes" id="UP000735874">
    <property type="component" value="Unassembled WGS sequence"/>
</dbReference>
<comment type="similarity">
    <text evidence="1">Belongs to the WD repeat CDC20/Fizzy family.</text>
</comment>
<dbReference type="EMBL" id="RCMI01000349">
    <property type="protein sequence ID" value="KAG2915908.1"/>
    <property type="molecule type" value="Genomic_DNA"/>
</dbReference>
<evidence type="ECO:0000313" key="14">
    <source>
        <dbReference type="EMBL" id="KAG6949269.1"/>
    </source>
</evidence>
<dbReference type="GO" id="GO:0010997">
    <property type="term" value="F:anaphase-promoting complex binding"/>
    <property type="evidence" value="ECO:0007669"/>
    <property type="project" value="InterPro"/>
</dbReference>
<gene>
    <name evidence="14" type="ORF">JG687_00014987</name>
    <name evidence="15" type="ORF">PC110_g16810</name>
    <name evidence="9" type="ORF">PC113_g12301</name>
    <name evidence="10" type="ORF">PC115_g11246</name>
    <name evidence="11" type="ORF">PC117_g17618</name>
    <name evidence="12" type="ORF">PC118_g11821</name>
    <name evidence="13" type="ORF">PC129_g10205</name>
</gene>
<dbReference type="Gene3D" id="2.130.10.10">
    <property type="entry name" value="YVTN repeat-like/Quinoprotein amine dehydrogenase"/>
    <property type="match status" value="1"/>
</dbReference>
<dbReference type="SUPFAM" id="SSF50978">
    <property type="entry name" value="WD40 repeat-like"/>
    <property type="match status" value="1"/>
</dbReference>
<keyword evidence="16" id="KW-1185">Reference proteome</keyword>
<dbReference type="InterPro" id="IPR056150">
    <property type="entry name" value="WD40_CDC20-Fz"/>
</dbReference>
<reference evidence="14" key="3">
    <citation type="submission" date="2021-01" db="EMBL/GenBank/DDBJ databases">
        <title>Phytophthora aleatoria, a newly-described species from Pinus radiata is distinct from Phytophthora cactorum isolates based on comparative genomics.</title>
        <authorList>
            <person name="Mcdougal R."/>
            <person name="Panda P."/>
            <person name="Williams N."/>
            <person name="Studholme D.J."/>
        </authorList>
    </citation>
    <scope>NUCLEOTIDE SEQUENCE</scope>
    <source>
        <strain evidence="14">NZFS 3830</strain>
    </source>
</reference>
<dbReference type="Proteomes" id="UP000688947">
    <property type="component" value="Unassembled WGS sequence"/>
</dbReference>
<dbReference type="EMBL" id="MJFZ01000617">
    <property type="protein sequence ID" value="RAW26790.1"/>
    <property type="molecule type" value="Genomic_DNA"/>
</dbReference>
<evidence type="ECO:0000256" key="6">
    <source>
        <dbReference type="ARBA" id="ARBA00023306"/>
    </source>
</evidence>
<dbReference type="Proteomes" id="UP000774804">
    <property type="component" value="Unassembled WGS sequence"/>
</dbReference>
<evidence type="ECO:0000256" key="4">
    <source>
        <dbReference type="ARBA" id="ARBA00022737"/>
    </source>
</evidence>
<reference evidence="15 16" key="1">
    <citation type="submission" date="2018-01" db="EMBL/GenBank/DDBJ databases">
        <title>Draft genome of the strawberry crown rot pathogen Phytophthora cactorum.</title>
        <authorList>
            <person name="Armitage A.D."/>
            <person name="Lysoe E."/>
            <person name="Nellist C.F."/>
            <person name="Harrison R.J."/>
            <person name="Brurberg M.B."/>
        </authorList>
    </citation>
    <scope>NUCLEOTIDE SEQUENCE [LARGE SCALE GENOMIC DNA]</scope>
    <source>
        <strain evidence="15 16">10300</strain>
    </source>
</reference>
<comment type="caution">
    <text evidence="15">The sequence shown here is derived from an EMBL/GenBank/DDBJ whole genome shotgun (WGS) entry which is preliminary data.</text>
</comment>
<sequence>MVTASFSSSVGQTKRVYQSDRFIPARSAMDFDLCHMITDLQLDDSTALNRSDNSSHRTSYKELLEATFLPRSNSLFQPRPLLAIRTSATRNCLNVNSFHRFHPPAQVPLRTNNSSFSLPSSVHVIDAPDLRNDFYLNLMDWGENNIIAIGLNQNVYLYVPTTGEIQTITACTNPIDYVTSVKWSENTSKTGHLAVGTFLSELQIWDVETMTQIRSLRSHTGRIGSLSWSRALASGSRDAIHLNDVRCAHHLVTKLAHRGEICGLAWSPDSDMLASGSSKNHLCIWDNTMLRSNELNPLSCHEHCAPVRALAWSPWQRLVLASGGGTADGTIRLWRAATGKLVRSVSTESQVCALAWSTTTRELLSAHGHGSDRHEIALWRGKTMQKVHEFTGHRARALHVAISPDGSTVVSAGADETMRFWNVFPSKPSCSRWNGDLLNTTTAIR</sequence>
<evidence type="ECO:0000313" key="15">
    <source>
        <dbReference type="EMBL" id="RAW26790.1"/>
    </source>
</evidence>
<dbReference type="VEuPathDB" id="FungiDB:PC110_g16810"/>
<dbReference type="PROSITE" id="PS50082">
    <property type="entry name" value="WD_REPEATS_2"/>
    <property type="match status" value="2"/>
</dbReference>
<keyword evidence="6" id="KW-0131">Cell cycle</keyword>
<dbReference type="EMBL" id="RCMV01000331">
    <property type="protein sequence ID" value="KAG3219004.1"/>
    <property type="molecule type" value="Genomic_DNA"/>
</dbReference>
<dbReference type="EMBL" id="RCMK01000672">
    <property type="protein sequence ID" value="KAG2916821.1"/>
    <property type="molecule type" value="Genomic_DNA"/>
</dbReference>
<evidence type="ECO:0000256" key="3">
    <source>
        <dbReference type="ARBA" id="ARBA00022618"/>
    </source>
</evidence>
<protein>
    <recommendedName>
        <fullName evidence="8">CDC20/Fizzy WD40 domain-containing protein</fullName>
    </recommendedName>
</protein>
<dbReference type="GO" id="GO:0031145">
    <property type="term" value="P:anaphase-promoting complex-dependent catabolic process"/>
    <property type="evidence" value="ECO:0007669"/>
    <property type="project" value="TreeGrafter"/>
</dbReference>
<dbReference type="PROSITE" id="PS00678">
    <property type="entry name" value="WD_REPEATS_1"/>
    <property type="match status" value="1"/>
</dbReference>
<accession>A0A329RR32</accession>
<dbReference type="PANTHER" id="PTHR19918">
    <property type="entry name" value="CELL DIVISION CYCLE 20 CDC20 FIZZY -RELATED"/>
    <property type="match status" value="1"/>
</dbReference>
<dbReference type="GO" id="GO:1905786">
    <property type="term" value="P:positive regulation of anaphase-promoting complex-dependent catabolic process"/>
    <property type="evidence" value="ECO:0007669"/>
    <property type="project" value="TreeGrafter"/>
</dbReference>
<dbReference type="Proteomes" id="UP000251314">
    <property type="component" value="Unassembled WGS sequence"/>
</dbReference>
<evidence type="ECO:0000256" key="5">
    <source>
        <dbReference type="ARBA" id="ARBA00022776"/>
    </source>
</evidence>
<dbReference type="InterPro" id="IPR015943">
    <property type="entry name" value="WD40/YVTN_repeat-like_dom_sf"/>
</dbReference>